<name>A0A3P7N1H0_9BILA</name>
<dbReference type="EMBL" id="UYRT01084274">
    <property type="protein sequence ID" value="VDN28607.1"/>
    <property type="molecule type" value="Genomic_DNA"/>
</dbReference>
<feature type="transmembrane region" description="Helical" evidence="1">
    <location>
        <begin position="66"/>
        <end position="94"/>
    </location>
</feature>
<keyword evidence="1" id="KW-0472">Membrane</keyword>
<evidence type="ECO:0000313" key="3">
    <source>
        <dbReference type="Proteomes" id="UP000271098"/>
    </source>
</evidence>
<dbReference type="Proteomes" id="UP000271098">
    <property type="component" value="Unassembled WGS sequence"/>
</dbReference>
<reference evidence="2 3" key="1">
    <citation type="submission" date="2018-11" db="EMBL/GenBank/DDBJ databases">
        <authorList>
            <consortium name="Pathogen Informatics"/>
        </authorList>
    </citation>
    <scope>NUCLEOTIDE SEQUENCE [LARGE SCALE GENOMIC DNA]</scope>
</reference>
<dbReference type="OrthoDB" id="10410613at2759"/>
<organism evidence="2 3">
    <name type="scientific">Gongylonema pulchrum</name>
    <dbReference type="NCBI Taxonomy" id="637853"/>
    <lineage>
        <taxon>Eukaryota</taxon>
        <taxon>Metazoa</taxon>
        <taxon>Ecdysozoa</taxon>
        <taxon>Nematoda</taxon>
        <taxon>Chromadorea</taxon>
        <taxon>Rhabditida</taxon>
        <taxon>Spirurina</taxon>
        <taxon>Spiruromorpha</taxon>
        <taxon>Spiruroidea</taxon>
        <taxon>Gongylonematidae</taxon>
        <taxon>Gongylonema</taxon>
    </lineage>
</organism>
<dbReference type="AlphaFoldDB" id="A0A3P7N1H0"/>
<proteinExistence type="predicted"/>
<keyword evidence="3" id="KW-1185">Reference proteome</keyword>
<accession>A0A3P7N1H0</accession>
<evidence type="ECO:0000313" key="2">
    <source>
        <dbReference type="EMBL" id="VDN28607.1"/>
    </source>
</evidence>
<evidence type="ECO:0000256" key="1">
    <source>
        <dbReference type="SAM" id="Phobius"/>
    </source>
</evidence>
<keyword evidence="1" id="KW-1133">Transmembrane helix</keyword>
<protein>
    <submittedName>
        <fullName evidence="2">Uncharacterized protein</fullName>
    </submittedName>
</protein>
<keyword evidence="1" id="KW-0812">Transmembrane</keyword>
<sequence length="167" mass="19613">MAFEPRRHWYMNFNYSTYDAISIPGTLQRDYRWELVSFWNIYLPSLVQYMTTTFSPFEVKIRRELVAYQMATGVIVCILMVALVLMCLFAYLLFERNSKLSRKEFDCKQLIRNTDGGYPPRHISQTDETLYRLVPTTCKKFGRKAMDALVRFVNSIIWSVVDEASSG</sequence>
<gene>
    <name evidence="2" type="ORF">GPUH_LOCUS16819</name>
</gene>